<feature type="domain" description="Choline/carnitine acyltransferase" evidence="5">
    <location>
        <begin position="25"/>
        <end position="144"/>
    </location>
</feature>
<comment type="catalytic activity">
    <reaction evidence="3">
        <text>4,8-dimethylnonanoyl-CoA + (R)-carnitine = O-4,8-dimethylnonanoyl-(R)-carnitine + CoA</text>
        <dbReference type="Rhea" id="RHEA:44860"/>
        <dbReference type="ChEBI" id="CHEBI:16347"/>
        <dbReference type="ChEBI" id="CHEBI:57287"/>
        <dbReference type="ChEBI" id="CHEBI:77061"/>
        <dbReference type="ChEBI" id="CHEBI:84654"/>
    </reaction>
</comment>
<dbReference type="Gene3D" id="3.30.559.70">
    <property type="entry name" value="Choline/Carnitine o-acyltransferase, domain 2"/>
    <property type="match status" value="1"/>
</dbReference>
<dbReference type="GO" id="GO:0005777">
    <property type="term" value="C:peroxisome"/>
    <property type="evidence" value="ECO:0007669"/>
    <property type="project" value="TreeGrafter"/>
</dbReference>
<dbReference type="EMBL" id="OV696689">
    <property type="protein sequence ID" value="CAH1264094.1"/>
    <property type="molecule type" value="Genomic_DNA"/>
</dbReference>
<name>A0A8J9ZUY7_BRALA</name>
<dbReference type="Proteomes" id="UP000838412">
    <property type="component" value="Chromosome 4"/>
</dbReference>
<reference evidence="6" key="1">
    <citation type="submission" date="2022-01" db="EMBL/GenBank/DDBJ databases">
        <authorList>
            <person name="Braso-Vives M."/>
        </authorList>
    </citation>
    <scope>NUCLEOTIDE SEQUENCE</scope>
</reference>
<keyword evidence="2" id="KW-0012">Acyltransferase</keyword>
<dbReference type="PANTHER" id="PTHR22589:SF67">
    <property type="entry name" value="PEROXISOMAL CARNITINE O-OCTANOYLTRANSFERASE"/>
    <property type="match status" value="1"/>
</dbReference>
<accession>A0A8J9ZUY7</accession>
<dbReference type="GO" id="GO:0006635">
    <property type="term" value="P:fatty acid beta-oxidation"/>
    <property type="evidence" value="ECO:0007669"/>
    <property type="project" value="UniProtKB-UniPathway"/>
</dbReference>
<dbReference type="InterPro" id="IPR042231">
    <property type="entry name" value="Cho/carn_acyl_trans_2"/>
</dbReference>
<dbReference type="Pfam" id="PF00755">
    <property type="entry name" value="Carn_acyltransf"/>
    <property type="match status" value="1"/>
</dbReference>
<keyword evidence="7" id="KW-1185">Reference proteome</keyword>
<gene>
    <name evidence="6" type="primary">CROT</name>
    <name evidence="6" type="ORF">BLAG_LOCUS18585</name>
</gene>
<organism evidence="6 7">
    <name type="scientific">Branchiostoma lanceolatum</name>
    <name type="common">Common lancelet</name>
    <name type="synonym">Amphioxus lanceolatum</name>
    <dbReference type="NCBI Taxonomy" id="7740"/>
    <lineage>
        <taxon>Eukaryota</taxon>
        <taxon>Metazoa</taxon>
        <taxon>Chordata</taxon>
        <taxon>Cephalochordata</taxon>
        <taxon>Leptocardii</taxon>
        <taxon>Amphioxiformes</taxon>
        <taxon>Branchiostomatidae</taxon>
        <taxon>Branchiostoma</taxon>
    </lineage>
</organism>
<dbReference type="InterPro" id="IPR039551">
    <property type="entry name" value="Cho/carn_acyl_trans"/>
</dbReference>
<dbReference type="UniPathway" id="UPA00659"/>
<evidence type="ECO:0000313" key="7">
    <source>
        <dbReference type="Proteomes" id="UP000838412"/>
    </source>
</evidence>
<dbReference type="Gene3D" id="1.10.275.20">
    <property type="entry name" value="Choline/Carnitine o-acyltransferase"/>
    <property type="match status" value="1"/>
</dbReference>
<sequence length="186" mass="21471">MESSEAENTTPRERTFQYQDSLPSLPLPTLKDTLDKYLYSVKPHVTEEEYKKTEAVVKEFETGAGKELHKKLLDRAKTHRNWLSEWWYIFAYLEPRYPTPVYVNVAGPAPFHEHYWPPQDGSQVERAGLALWHTLNFWKLMKNTAGSCPSMAFGNRACRQEAGAQVPERHQAAHDGRLLLFPIIEA</sequence>
<feature type="region of interest" description="Disordered" evidence="4">
    <location>
        <begin position="1"/>
        <end position="22"/>
    </location>
</feature>
<evidence type="ECO:0000313" key="6">
    <source>
        <dbReference type="EMBL" id="CAH1264094.1"/>
    </source>
</evidence>
<dbReference type="PANTHER" id="PTHR22589">
    <property type="entry name" value="CARNITINE O-ACYLTRANSFERASE"/>
    <property type="match status" value="1"/>
</dbReference>
<comment type="pathway">
    <text evidence="1">Lipid metabolism; fatty acid beta-oxidation.</text>
</comment>
<evidence type="ECO:0000256" key="1">
    <source>
        <dbReference type="ARBA" id="ARBA00005005"/>
    </source>
</evidence>
<dbReference type="SUPFAM" id="SSF52777">
    <property type="entry name" value="CoA-dependent acyltransferases"/>
    <property type="match status" value="1"/>
</dbReference>
<dbReference type="PROSITE" id="PS00439">
    <property type="entry name" value="ACYLTRANSF_C_1"/>
    <property type="match status" value="1"/>
</dbReference>
<dbReference type="OrthoDB" id="240216at2759"/>
<dbReference type="InterPro" id="IPR000542">
    <property type="entry name" value="Carn_acyl_trans"/>
</dbReference>
<dbReference type="GO" id="GO:0008458">
    <property type="term" value="F:carnitine O-octanoyltransferase activity"/>
    <property type="evidence" value="ECO:0007669"/>
    <property type="project" value="TreeGrafter"/>
</dbReference>
<dbReference type="InterPro" id="IPR042572">
    <property type="entry name" value="Carn_acyl_trans_N"/>
</dbReference>
<evidence type="ECO:0000259" key="5">
    <source>
        <dbReference type="Pfam" id="PF00755"/>
    </source>
</evidence>
<evidence type="ECO:0000256" key="4">
    <source>
        <dbReference type="SAM" id="MobiDB-lite"/>
    </source>
</evidence>
<evidence type="ECO:0000256" key="3">
    <source>
        <dbReference type="ARBA" id="ARBA00048999"/>
    </source>
</evidence>
<keyword evidence="2" id="KW-0808">Transferase</keyword>
<proteinExistence type="predicted"/>
<protein>
    <submittedName>
        <fullName evidence="6">CROT protein</fullName>
    </submittedName>
</protein>
<dbReference type="AlphaFoldDB" id="A0A8J9ZUY7"/>
<evidence type="ECO:0000256" key="2">
    <source>
        <dbReference type="ARBA" id="ARBA00023315"/>
    </source>
</evidence>